<evidence type="ECO:0000256" key="4">
    <source>
        <dbReference type="ARBA" id="ARBA00022741"/>
    </source>
</evidence>
<dbReference type="FunFam" id="3.90.640.10:FF:000047">
    <property type="entry name" value="Actin, alpha skeletal muscle"/>
    <property type="match status" value="1"/>
</dbReference>
<proteinExistence type="inferred from homology"/>
<evidence type="ECO:0008006" key="14">
    <source>
        <dbReference type="Google" id="ProtNLM"/>
    </source>
</evidence>
<dbReference type="FunFam" id="3.30.420.40:FF:000291">
    <property type="entry name" value="Actin, alpha skeletal muscle"/>
    <property type="match status" value="1"/>
</dbReference>
<dbReference type="PhylomeDB" id="T1J9I3"/>
<evidence type="ECO:0000256" key="6">
    <source>
        <dbReference type="ARBA" id="ARBA00022840"/>
    </source>
</evidence>
<dbReference type="eggNOG" id="KOG0676">
    <property type="taxonomic scope" value="Eukaryota"/>
</dbReference>
<keyword evidence="7" id="KW-0007">Acetylation</keyword>
<keyword evidence="4" id="KW-0547">Nucleotide-binding</keyword>
<evidence type="ECO:0000313" key="13">
    <source>
        <dbReference type="Proteomes" id="UP000014500"/>
    </source>
</evidence>
<dbReference type="SUPFAM" id="SSF53067">
    <property type="entry name" value="Actin-like ATPase domain"/>
    <property type="match status" value="2"/>
</dbReference>
<keyword evidence="8" id="KW-0558">Oxidation</keyword>
<evidence type="ECO:0000256" key="10">
    <source>
        <dbReference type="ARBA" id="ARBA00049360"/>
    </source>
</evidence>
<dbReference type="InterPro" id="IPR043129">
    <property type="entry name" value="ATPase_NBD"/>
</dbReference>
<dbReference type="PROSITE" id="PS01132">
    <property type="entry name" value="ACTINS_ACT_LIKE"/>
    <property type="match status" value="1"/>
</dbReference>
<sequence length="373" mass="41312">MSDNEKAALVLDGGSAMFKAGFAGDDAPRSIFPSIIGRPRHLFAMVGAGSKETYVGDDAQSKRGLLAITYPIKRGIVINWDDMEKIWHHVFYNELQIAPEERPILLTEAPLNPKPNREKITEIMFEKYQIPTMYIAIQAILSSYASGRTTAIVLENGDGVAQTIPIYEGYGIPDAIIRSDVSGGELTEYLKELMAQRGLDFANTADREVIRDIKEKLCHVALDFGQVMESASVEEKSFELPDGQVITVGNERFRCSEALFQPSVLGMWSGGIHENIYKSIMSCPDANHKVLYSNIVLSGGSTLFPGIVERMQKEMTTLAPSTMPIRIIAPPERKHSVWIGGSILASLSTFQNMWINKAQYEESGSSIVHEKCF</sequence>
<dbReference type="GO" id="GO:0016787">
    <property type="term" value="F:hydrolase activity"/>
    <property type="evidence" value="ECO:0007669"/>
    <property type="project" value="UniProtKB-KW"/>
</dbReference>
<evidence type="ECO:0000256" key="8">
    <source>
        <dbReference type="ARBA" id="ARBA00023097"/>
    </source>
</evidence>
<dbReference type="HOGENOM" id="CLU_027965_0_2_1"/>
<evidence type="ECO:0000256" key="11">
    <source>
        <dbReference type="RuleBase" id="RU000487"/>
    </source>
</evidence>
<keyword evidence="9" id="KW-0206">Cytoskeleton</keyword>
<comment type="subcellular location">
    <subcellularLocation>
        <location evidence="1">Cytoplasm</location>
        <location evidence="1">Cytoskeleton</location>
    </subcellularLocation>
</comment>
<keyword evidence="6" id="KW-0067">ATP-binding</keyword>
<comment type="catalytic activity">
    <reaction evidence="10">
        <text>ATP + H2O = ADP + phosphate + H(+)</text>
        <dbReference type="Rhea" id="RHEA:13065"/>
        <dbReference type="ChEBI" id="CHEBI:15377"/>
        <dbReference type="ChEBI" id="CHEBI:15378"/>
        <dbReference type="ChEBI" id="CHEBI:30616"/>
        <dbReference type="ChEBI" id="CHEBI:43474"/>
        <dbReference type="ChEBI" id="CHEBI:456216"/>
    </reaction>
</comment>
<comment type="similarity">
    <text evidence="2 11">Belongs to the actin family.</text>
</comment>
<dbReference type="STRING" id="126957.T1J9I3"/>
<dbReference type="EnsemblMetazoa" id="SMAR010380-RA">
    <property type="protein sequence ID" value="SMAR010380-PA"/>
    <property type="gene ID" value="SMAR010380"/>
</dbReference>
<reference evidence="12" key="2">
    <citation type="submission" date="2015-02" db="UniProtKB">
        <authorList>
            <consortium name="EnsemblMetazoa"/>
        </authorList>
    </citation>
    <scope>IDENTIFICATION</scope>
</reference>
<name>T1J9I3_STRMM</name>
<accession>T1J9I3</accession>
<dbReference type="Pfam" id="PF00022">
    <property type="entry name" value="Actin"/>
    <property type="match status" value="1"/>
</dbReference>
<organism evidence="12 13">
    <name type="scientific">Strigamia maritima</name>
    <name type="common">European centipede</name>
    <name type="synonym">Geophilus maritimus</name>
    <dbReference type="NCBI Taxonomy" id="126957"/>
    <lineage>
        <taxon>Eukaryota</taxon>
        <taxon>Metazoa</taxon>
        <taxon>Ecdysozoa</taxon>
        <taxon>Arthropoda</taxon>
        <taxon>Myriapoda</taxon>
        <taxon>Chilopoda</taxon>
        <taxon>Pleurostigmophora</taxon>
        <taxon>Geophilomorpha</taxon>
        <taxon>Linotaeniidae</taxon>
        <taxon>Strigamia</taxon>
    </lineage>
</organism>
<dbReference type="SMART" id="SM00268">
    <property type="entry name" value="ACTIN"/>
    <property type="match status" value="1"/>
</dbReference>
<keyword evidence="5" id="KW-0378">Hydrolase</keyword>
<dbReference type="InterPro" id="IPR020902">
    <property type="entry name" value="Actin/actin-like_CS"/>
</dbReference>
<evidence type="ECO:0000256" key="3">
    <source>
        <dbReference type="ARBA" id="ARBA00022490"/>
    </source>
</evidence>
<evidence type="ECO:0000256" key="5">
    <source>
        <dbReference type="ARBA" id="ARBA00022801"/>
    </source>
</evidence>
<evidence type="ECO:0000313" key="12">
    <source>
        <dbReference type="EnsemblMetazoa" id="SMAR010380-PA"/>
    </source>
</evidence>
<dbReference type="GO" id="GO:0005524">
    <property type="term" value="F:ATP binding"/>
    <property type="evidence" value="ECO:0007669"/>
    <property type="project" value="UniProtKB-KW"/>
</dbReference>
<evidence type="ECO:0000256" key="9">
    <source>
        <dbReference type="ARBA" id="ARBA00023212"/>
    </source>
</evidence>
<dbReference type="InterPro" id="IPR004000">
    <property type="entry name" value="Actin"/>
</dbReference>
<dbReference type="AlphaFoldDB" id="T1J9I3"/>
<dbReference type="PRINTS" id="PR00190">
    <property type="entry name" value="ACTIN"/>
</dbReference>
<dbReference type="FunFam" id="3.30.420.40:FF:000058">
    <property type="entry name" value="Putative actin-related protein 5"/>
    <property type="match status" value="1"/>
</dbReference>
<dbReference type="FunFam" id="3.30.420.40:FF:000218">
    <property type="entry name" value="actin, alpha sarcomeric/skeletal-like"/>
    <property type="match status" value="1"/>
</dbReference>
<evidence type="ECO:0000256" key="7">
    <source>
        <dbReference type="ARBA" id="ARBA00022990"/>
    </source>
</evidence>
<dbReference type="Gene3D" id="3.90.640.10">
    <property type="entry name" value="Actin, Chain A, domain 4"/>
    <property type="match status" value="1"/>
</dbReference>
<dbReference type="EMBL" id="JH431975">
    <property type="status" value="NOT_ANNOTATED_CDS"/>
    <property type="molecule type" value="Genomic_DNA"/>
</dbReference>
<keyword evidence="13" id="KW-1185">Reference proteome</keyword>
<dbReference type="Proteomes" id="UP000014500">
    <property type="component" value="Unassembled WGS sequence"/>
</dbReference>
<evidence type="ECO:0000256" key="1">
    <source>
        <dbReference type="ARBA" id="ARBA00004245"/>
    </source>
</evidence>
<reference evidence="13" key="1">
    <citation type="submission" date="2011-05" db="EMBL/GenBank/DDBJ databases">
        <authorList>
            <person name="Richards S.R."/>
            <person name="Qu J."/>
            <person name="Jiang H."/>
            <person name="Jhangiani S.N."/>
            <person name="Agravi P."/>
            <person name="Goodspeed R."/>
            <person name="Gross S."/>
            <person name="Mandapat C."/>
            <person name="Jackson L."/>
            <person name="Mathew T."/>
            <person name="Pu L."/>
            <person name="Thornton R."/>
            <person name="Saada N."/>
            <person name="Wilczek-Boney K.B."/>
            <person name="Lee S."/>
            <person name="Kovar C."/>
            <person name="Wu Y."/>
            <person name="Scherer S.E."/>
            <person name="Worley K.C."/>
            <person name="Muzny D.M."/>
            <person name="Gibbs R."/>
        </authorList>
    </citation>
    <scope>NUCLEOTIDE SEQUENCE</scope>
    <source>
        <strain evidence="13">Brora</strain>
    </source>
</reference>
<dbReference type="GO" id="GO:0005856">
    <property type="term" value="C:cytoskeleton"/>
    <property type="evidence" value="ECO:0007669"/>
    <property type="project" value="UniProtKB-SubCell"/>
</dbReference>
<keyword evidence="3" id="KW-0963">Cytoplasm</keyword>
<dbReference type="PANTHER" id="PTHR11937">
    <property type="entry name" value="ACTIN"/>
    <property type="match status" value="1"/>
</dbReference>
<protein>
    <recommendedName>
        <fullName evidence="14">Actin</fullName>
    </recommendedName>
</protein>
<evidence type="ECO:0000256" key="2">
    <source>
        <dbReference type="ARBA" id="ARBA00006752"/>
    </source>
</evidence>
<dbReference type="Gene3D" id="3.30.420.40">
    <property type="match status" value="2"/>
</dbReference>